<dbReference type="Proteomes" id="UP000608754">
    <property type="component" value="Unassembled WGS sequence"/>
</dbReference>
<name>A0A8J7FSE6_9FLAO</name>
<sequence length="197" mass="22989">MQKTFILFFLMIISICSCEENSIPTISNEEDLKKYIVNDYLKISYNTSDLYMINCADLSFSFENVEVLKISKSDYIDISKQLLNFKLSPSQTKSDIDFAIEYRDSKFCLNHLGSLYRNGRKLQSNADFVYRIKSKTNYYNYFSEEDLIKNDSLISKNGLPFNYKPHNYEVNGKLLENDSLVVEKKGSVEKKNIILTY</sequence>
<dbReference type="EMBL" id="JADGIK010000002">
    <property type="protein sequence ID" value="MBF0596772.1"/>
    <property type="molecule type" value="Genomic_DNA"/>
</dbReference>
<reference evidence="1" key="1">
    <citation type="submission" date="2020-10" db="EMBL/GenBank/DDBJ databases">
        <authorList>
            <person name="Lu T."/>
            <person name="Wang Q."/>
            <person name="Han X."/>
        </authorList>
    </citation>
    <scope>NUCLEOTIDE SEQUENCE</scope>
    <source>
        <strain evidence="1">WQ 117</strain>
    </source>
</reference>
<dbReference type="RefSeq" id="WP_194182296.1">
    <property type="nucleotide sequence ID" value="NZ_JADGIK010000002.1"/>
</dbReference>
<keyword evidence="2" id="KW-1185">Reference proteome</keyword>
<protein>
    <submittedName>
        <fullName evidence="1">Uncharacterized protein</fullName>
    </submittedName>
</protein>
<evidence type="ECO:0000313" key="2">
    <source>
        <dbReference type="Proteomes" id="UP000608754"/>
    </source>
</evidence>
<accession>A0A8J7FSE6</accession>
<proteinExistence type="predicted"/>
<dbReference type="PROSITE" id="PS51257">
    <property type="entry name" value="PROKAR_LIPOPROTEIN"/>
    <property type="match status" value="1"/>
</dbReference>
<evidence type="ECO:0000313" key="1">
    <source>
        <dbReference type="EMBL" id="MBF0596772.1"/>
    </source>
</evidence>
<organism evidence="1 2">
    <name type="scientific">Faecalibacter rhinopitheci</name>
    <dbReference type="NCBI Taxonomy" id="2779678"/>
    <lineage>
        <taxon>Bacteria</taxon>
        <taxon>Pseudomonadati</taxon>
        <taxon>Bacteroidota</taxon>
        <taxon>Flavobacteriia</taxon>
        <taxon>Flavobacteriales</taxon>
        <taxon>Weeksellaceae</taxon>
        <taxon>Faecalibacter</taxon>
    </lineage>
</organism>
<comment type="caution">
    <text evidence="1">The sequence shown here is derived from an EMBL/GenBank/DDBJ whole genome shotgun (WGS) entry which is preliminary data.</text>
</comment>
<gene>
    <name evidence="1" type="ORF">IM532_04800</name>
</gene>
<dbReference type="AlphaFoldDB" id="A0A8J7FSE6"/>